<dbReference type="SMART" id="SM00411">
    <property type="entry name" value="BHL"/>
    <property type="match status" value="1"/>
</dbReference>
<evidence type="ECO:0000256" key="4">
    <source>
        <dbReference type="RuleBase" id="RU003939"/>
    </source>
</evidence>
<evidence type="ECO:0000256" key="3">
    <source>
        <dbReference type="ARBA" id="ARBA00023125"/>
    </source>
</evidence>
<dbReference type="GO" id="GO:0030261">
    <property type="term" value="P:chromosome condensation"/>
    <property type="evidence" value="ECO:0007669"/>
    <property type="project" value="UniProtKB-KW"/>
</dbReference>
<comment type="similarity">
    <text evidence="1 4">Belongs to the bacterial histone-like protein family.</text>
</comment>
<dbReference type="SUPFAM" id="SSF47729">
    <property type="entry name" value="IHF-like DNA-binding proteins"/>
    <property type="match status" value="1"/>
</dbReference>
<dbReference type="Gene3D" id="4.10.520.10">
    <property type="entry name" value="IHF-like DNA-binding proteins"/>
    <property type="match status" value="1"/>
</dbReference>
<dbReference type="GO" id="GO:0005829">
    <property type="term" value="C:cytosol"/>
    <property type="evidence" value="ECO:0007669"/>
    <property type="project" value="TreeGrafter"/>
</dbReference>
<dbReference type="Pfam" id="PF00216">
    <property type="entry name" value="Bac_DNA_binding"/>
    <property type="match status" value="1"/>
</dbReference>
<keyword evidence="2" id="KW-0226">DNA condensation</keyword>
<dbReference type="EMBL" id="LO017727">
    <property type="protein sequence ID" value="CRH06003.1"/>
    <property type="molecule type" value="Genomic_DNA"/>
</dbReference>
<protein>
    <submittedName>
        <fullName evidence="6">Histone family protein DNA-binding protein</fullName>
    </submittedName>
</protein>
<sequence>MTKQGLVNQIAQRSGLSKKRANQALNIMIEVMGDALGIGEDLYLPGYGIFSVIDVDERLGYNPQTKELIIIPAHKRVTFRAGIKMKRALYAPTEGKEEM</sequence>
<keyword evidence="3 6" id="KW-0238">DNA-binding</keyword>
<dbReference type="CDD" id="cd13831">
    <property type="entry name" value="HU"/>
    <property type="match status" value="1"/>
</dbReference>
<dbReference type="AlphaFoldDB" id="A0A1S7LHX7"/>
<reference evidence="6" key="1">
    <citation type="submission" date="2015-04" db="EMBL/GenBank/DDBJ databases">
        <authorList>
            <person name="Syromyatnikov M.Y."/>
            <person name="Popov V.N."/>
        </authorList>
    </citation>
    <scope>NUCLEOTIDE SEQUENCE</scope>
    <source>
        <strain evidence="6">MO-1</strain>
    </source>
</reference>
<evidence type="ECO:0000256" key="1">
    <source>
        <dbReference type="ARBA" id="ARBA00010529"/>
    </source>
</evidence>
<dbReference type="EMBL" id="LO017727">
    <property type="protein sequence ID" value="CRH05969.1"/>
    <property type="molecule type" value="Genomic_DNA"/>
</dbReference>
<proteinExistence type="inferred from homology"/>
<gene>
    <name evidence="5" type="ORF">MAGMO_1792</name>
    <name evidence="6" type="ORF">MAGMO_1827</name>
</gene>
<dbReference type="InterPro" id="IPR010992">
    <property type="entry name" value="IHF-like_DNA-bd_dom_sf"/>
</dbReference>
<evidence type="ECO:0000313" key="6">
    <source>
        <dbReference type="EMBL" id="CRH06003.1"/>
    </source>
</evidence>
<organism evidence="6">
    <name type="scientific">Magnetococcus massalia (strain MO-1)</name>
    <dbReference type="NCBI Taxonomy" id="451514"/>
    <lineage>
        <taxon>Bacteria</taxon>
        <taxon>Pseudomonadati</taxon>
        <taxon>Pseudomonadota</taxon>
        <taxon>Magnetococcia</taxon>
        <taxon>Magnetococcales</taxon>
        <taxon>Magnetococcaceae</taxon>
        <taxon>Magnetococcus</taxon>
    </lineage>
</organism>
<dbReference type="PANTHER" id="PTHR33175">
    <property type="entry name" value="DNA-BINDING PROTEIN HU"/>
    <property type="match status" value="1"/>
</dbReference>
<evidence type="ECO:0000313" key="5">
    <source>
        <dbReference type="EMBL" id="CRH05969.1"/>
    </source>
</evidence>
<dbReference type="GO" id="GO:0030527">
    <property type="term" value="F:structural constituent of chromatin"/>
    <property type="evidence" value="ECO:0007669"/>
    <property type="project" value="InterPro"/>
</dbReference>
<name>A0A1S7LHX7_MAGMO</name>
<dbReference type="PANTHER" id="PTHR33175:SF3">
    <property type="entry name" value="DNA-BINDING PROTEIN HU-BETA"/>
    <property type="match status" value="1"/>
</dbReference>
<dbReference type="InterPro" id="IPR000119">
    <property type="entry name" value="Hist_DNA-bd"/>
</dbReference>
<dbReference type="GO" id="GO:0003677">
    <property type="term" value="F:DNA binding"/>
    <property type="evidence" value="ECO:0007669"/>
    <property type="project" value="UniProtKB-KW"/>
</dbReference>
<evidence type="ECO:0000256" key="2">
    <source>
        <dbReference type="ARBA" id="ARBA00023067"/>
    </source>
</evidence>
<accession>A0A1S7LHX7</accession>